<evidence type="ECO:0000256" key="1">
    <source>
        <dbReference type="SAM" id="Phobius"/>
    </source>
</evidence>
<comment type="caution">
    <text evidence="2">The sequence shown here is derived from an EMBL/GenBank/DDBJ whole genome shotgun (WGS) entry which is preliminary data.</text>
</comment>
<dbReference type="InterPro" id="IPR025250">
    <property type="entry name" value="DUF4199"/>
</dbReference>
<dbReference type="OrthoDB" id="678029at2"/>
<keyword evidence="1" id="KW-0472">Membrane</keyword>
<feature type="transmembrane region" description="Helical" evidence="1">
    <location>
        <begin position="12"/>
        <end position="28"/>
    </location>
</feature>
<accession>A0A4R1BPN1</accession>
<dbReference type="AlphaFoldDB" id="A0A4R1BPN1"/>
<feature type="transmembrane region" description="Helical" evidence="1">
    <location>
        <begin position="34"/>
        <end position="52"/>
    </location>
</feature>
<dbReference type="RefSeq" id="WP_131446467.1">
    <property type="nucleotide sequence ID" value="NZ_SJZI01000002.1"/>
</dbReference>
<reference evidence="2 3" key="1">
    <citation type="submission" date="2019-03" db="EMBL/GenBank/DDBJ databases">
        <authorList>
            <person name="Kim M.K.M."/>
        </authorList>
    </citation>
    <scope>NUCLEOTIDE SEQUENCE [LARGE SCALE GENOMIC DNA]</scope>
    <source>
        <strain evidence="2 3">17J68-12</strain>
    </source>
</reference>
<feature type="transmembrane region" description="Helical" evidence="1">
    <location>
        <begin position="72"/>
        <end position="92"/>
    </location>
</feature>
<evidence type="ECO:0000313" key="3">
    <source>
        <dbReference type="Proteomes" id="UP000295334"/>
    </source>
</evidence>
<gene>
    <name evidence="2" type="ORF">EPD60_02395</name>
</gene>
<dbReference type="Pfam" id="PF13858">
    <property type="entry name" value="DUF4199"/>
    <property type="match status" value="1"/>
</dbReference>
<proteinExistence type="predicted"/>
<feature type="transmembrane region" description="Helical" evidence="1">
    <location>
        <begin position="138"/>
        <end position="159"/>
    </location>
</feature>
<keyword evidence="1" id="KW-0812">Transmembrane</keyword>
<sequence>MEATKKNAHLRPALLIAVVMLGIHTWIHTRGLGLNPSMLLAATLPMVIGIFYNTWQHARVTPGSTFGTNFAYGFRIASVITVIMVLFVVIFFKAFPGYKDHLVEALQRSVDRRSSGMDDEAVSKAIQDWDQHFTQRIVTIYIFLHLVTGAVAAALAALVSTRKTKTD</sequence>
<name>A0A4R1BPN1_9BACT</name>
<dbReference type="Proteomes" id="UP000295334">
    <property type="component" value="Unassembled WGS sequence"/>
</dbReference>
<keyword evidence="1" id="KW-1133">Transmembrane helix</keyword>
<protein>
    <submittedName>
        <fullName evidence="2">DUF4199 family protein</fullName>
    </submittedName>
</protein>
<dbReference type="EMBL" id="SJZI01000002">
    <property type="protein sequence ID" value="TCJ19287.1"/>
    <property type="molecule type" value="Genomic_DNA"/>
</dbReference>
<organism evidence="2 3">
    <name type="scientific">Flaviaesturariibacter flavus</name>
    <dbReference type="NCBI Taxonomy" id="2502780"/>
    <lineage>
        <taxon>Bacteria</taxon>
        <taxon>Pseudomonadati</taxon>
        <taxon>Bacteroidota</taxon>
        <taxon>Chitinophagia</taxon>
        <taxon>Chitinophagales</taxon>
        <taxon>Chitinophagaceae</taxon>
        <taxon>Flaviaestuariibacter</taxon>
    </lineage>
</organism>
<evidence type="ECO:0000313" key="2">
    <source>
        <dbReference type="EMBL" id="TCJ19287.1"/>
    </source>
</evidence>
<keyword evidence="3" id="KW-1185">Reference proteome</keyword>